<feature type="transmembrane region" description="Helical" evidence="1">
    <location>
        <begin position="45"/>
        <end position="65"/>
    </location>
</feature>
<proteinExistence type="predicted"/>
<comment type="caution">
    <text evidence="2">The sequence shown here is derived from an EMBL/GenBank/DDBJ whole genome shotgun (WGS) entry which is preliminary data.</text>
</comment>
<name>A0A921NMH7_9PSED</name>
<evidence type="ECO:0000256" key="1">
    <source>
        <dbReference type="SAM" id="Phobius"/>
    </source>
</evidence>
<accession>A0A921NMH7</accession>
<keyword evidence="1" id="KW-0812">Transmembrane</keyword>
<reference evidence="2" key="1">
    <citation type="journal article" date="2021" name="PeerJ">
        <title>Extensive microbial diversity within the chicken gut microbiome revealed by metagenomics and culture.</title>
        <authorList>
            <person name="Gilroy R."/>
            <person name="Ravi A."/>
            <person name="Getino M."/>
            <person name="Pursley I."/>
            <person name="Horton D.L."/>
            <person name="Alikhan N.F."/>
            <person name="Baker D."/>
            <person name="Gharbi K."/>
            <person name="Hall N."/>
            <person name="Watson M."/>
            <person name="Adriaenssens E.M."/>
            <person name="Foster-Nyarko E."/>
            <person name="Jarju S."/>
            <person name="Secka A."/>
            <person name="Antonio M."/>
            <person name="Oren A."/>
            <person name="Chaudhuri R.R."/>
            <person name="La Ragione R."/>
            <person name="Hildebrand F."/>
            <person name="Pallen M.J."/>
        </authorList>
    </citation>
    <scope>NUCLEOTIDE SEQUENCE</scope>
    <source>
        <strain evidence="2">ChiSjej2B20-17149</strain>
    </source>
</reference>
<dbReference type="RefSeq" id="WP_278918071.1">
    <property type="nucleotide sequence ID" value="NZ_DYTS01000374.1"/>
</dbReference>
<sequence length="115" mass="11695">MNTQKNNLESDGSGSWDMPLRAASLLSIMLGALIFGAGANPLAMANIPLSIAAGAAVFISFVGVYRGGIGGMLIFALGHALLGSALFGGMISPWFYALAVPIAVPGIAYRILSPA</sequence>
<dbReference type="Proteomes" id="UP000752172">
    <property type="component" value="Unassembled WGS sequence"/>
</dbReference>
<organism evidence="2 3">
    <name type="scientific">Pseudomonas lactis</name>
    <dbReference type="NCBI Taxonomy" id="1615674"/>
    <lineage>
        <taxon>Bacteria</taxon>
        <taxon>Pseudomonadati</taxon>
        <taxon>Pseudomonadota</taxon>
        <taxon>Gammaproteobacteria</taxon>
        <taxon>Pseudomonadales</taxon>
        <taxon>Pseudomonadaceae</taxon>
        <taxon>Pseudomonas</taxon>
    </lineage>
</organism>
<evidence type="ECO:0000313" key="3">
    <source>
        <dbReference type="Proteomes" id="UP000752172"/>
    </source>
</evidence>
<evidence type="ECO:0000313" key="2">
    <source>
        <dbReference type="EMBL" id="HJH21190.1"/>
    </source>
</evidence>
<dbReference type="AlphaFoldDB" id="A0A921NMH7"/>
<keyword evidence="1" id="KW-0472">Membrane</keyword>
<feature type="transmembrane region" description="Helical" evidence="1">
    <location>
        <begin position="20"/>
        <end position="39"/>
    </location>
</feature>
<feature type="transmembrane region" description="Helical" evidence="1">
    <location>
        <begin position="94"/>
        <end position="112"/>
    </location>
</feature>
<reference evidence="2" key="2">
    <citation type="submission" date="2021-09" db="EMBL/GenBank/DDBJ databases">
        <authorList>
            <person name="Gilroy R."/>
        </authorList>
    </citation>
    <scope>NUCLEOTIDE SEQUENCE</scope>
    <source>
        <strain evidence="2">ChiSjej2B20-17149</strain>
    </source>
</reference>
<dbReference type="EMBL" id="DYTS01000374">
    <property type="protein sequence ID" value="HJH21190.1"/>
    <property type="molecule type" value="Genomic_DNA"/>
</dbReference>
<keyword evidence="1" id="KW-1133">Transmembrane helix</keyword>
<protein>
    <submittedName>
        <fullName evidence="2">Uncharacterized protein</fullName>
    </submittedName>
</protein>
<gene>
    <name evidence="2" type="ORF">K8W20_21065</name>
</gene>